<reference evidence="1 2" key="1">
    <citation type="submission" date="2019-07" db="EMBL/GenBank/DDBJ databases">
        <title>WGS assembly of Gossypium mustelinum.</title>
        <authorList>
            <person name="Chen Z.J."/>
            <person name="Sreedasyam A."/>
            <person name="Ando A."/>
            <person name="Song Q."/>
            <person name="De L."/>
            <person name="Hulse-Kemp A."/>
            <person name="Ding M."/>
            <person name="Ye W."/>
            <person name="Kirkbride R."/>
            <person name="Jenkins J."/>
            <person name="Plott C."/>
            <person name="Lovell J."/>
            <person name="Lin Y.-M."/>
            <person name="Vaughn R."/>
            <person name="Liu B."/>
            <person name="Li W."/>
            <person name="Simpson S."/>
            <person name="Scheffler B."/>
            <person name="Saski C."/>
            <person name="Grover C."/>
            <person name="Hu G."/>
            <person name="Conover J."/>
            <person name="Carlson J."/>
            <person name="Shu S."/>
            <person name="Boston L."/>
            <person name="Williams M."/>
            <person name="Peterson D."/>
            <person name="Mcgee K."/>
            <person name="Jones D."/>
            <person name="Wendel J."/>
            <person name="Stelly D."/>
            <person name="Grimwood J."/>
            <person name="Schmutz J."/>
        </authorList>
    </citation>
    <scope>NUCLEOTIDE SEQUENCE [LARGE SCALE GENOMIC DNA]</scope>
    <source>
        <strain evidence="1">1408120.09</strain>
    </source>
</reference>
<keyword evidence="2" id="KW-1185">Reference proteome</keyword>
<evidence type="ECO:0000313" key="1">
    <source>
        <dbReference type="EMBL" id="TYI97133.1"/>
    </source>
</evidence>
<accession>A0A5D2W6H7</accession>
<gene>
    <name evidence="1" type="ORF">E1A91_D01G122400v1</name>
</gene>
<name>A0A5D2W6H7_GOSMU</name>
<organism evidence="1 2">
    <name type="scientific">Gossypium mustelinum</name>
    <name type="common">Cotton</name>
    <name type="synonym">Gossypium caicoense</name>
    <dbReference type="NCBI Taxonomy" id="34275"/>
    <lineage>
        <taxon>Eukaryota</taxon>
        <taxon>Viridiplantae</taxon>
        <taxon>Streptophyta</taxon>
        <taxon>Embryophyta</taxon>
        <taxon>Tracheophyta</taxon>
        <taxon>Spermatophyta</taxon>
        <taxon>Magnoliopsida</taxon>
        <taxon>eudicotyledons</taxon>
        <taxon>Gunneridae</taxon>
        <taxon>Pentapetalae</taxon>
        <taxon>rosids</taxon>
        <taxon>malvids</taxon>
        <taxon>Malvales</taxon>
        <taxon>Malvaceae</taxon>
        <taxon>Malvoideae</taxon>
        <taxon>Gossypium</taxon>
    </lineage>
</organism>
<dbReference type="EMBL" id="CM017649">
    <property type="protein sequence ID" value="TYI97133.1"/>
    <property type="molecule type" value="Genomic_DNA"/>
</dbReference>
<evidence type="ECO:0000313" key="2">
    <source>
        <dbReference type="Proteomes" id="UP000323597"/>
    </source>
</evidence>
<sequence length="104" mass="11918">MVIKKEITASSKLVVHHGELVKSALFPKDLVSIYVFSDTDLNLLRARMTKECRKTRREFDRVKRNNLSYTSSQTSSRRKVIKKIAKRCAVMAVFRDSNSGPISE</sequence>
<proteinExistence type="predicted"/>
<dbReference type="Proteomes" id="UP000323597">
    <property type="component" value="Chromosome D01"/>
</dbReference>
<dbReference type="AlphaFoldDB" id="A0A5D2W6H7"/>
<protein>
    <submittedName>
        <fullName evidence="1">Uncharacterized protein</fullName>
    </submittedName>
</protein>